<accession>A0ACC1NBR3</accession>
<sequence length="702" mass="79079">MYKVVVYNLLLLVVIIFLILKIGLCTIMLFSLSQPSLVTIGDATESFITNPDPVTLGLGTLDIVDSWELQREVPRHLTPSENGEGTDLRTRIKPRQWKRSGPKRRLMHTISRSMWTRTYSAVAVSISLLIMSIICARISNASGFSLSFEESSEDRVLWGRSGFITMLLFANLPQLLLSLSYFAYDALFTQLVNELEWNSYSLEYKPLRVSYPSSGQLATYRFQLPIKYSLFLISVSVVAHWLLSSALFVFVMDGGYWNSPFEFKDKSYFRVSEGAVVALGYSVPAILALLATISVVQYHVALCTQLNNGTDTLSVSDRRYSSSHFDPSQCITLAIFNIIFFVYETIIELPATYLPTTISPPLQTPVARMDGHQDDSAGRQYEPNISSRQDDHNYNGEQYESSISSGQDNCNYHRWQCSNPSPETINPAVLHQALGPLLDSHFEHQQQQQELFQLPESDGAGPLALPHPPLQSGQLELPPSPTGRASTGSRGQHGLSSKDGTIHICLCGQRCVTKWVLHRHIENAKQRGPQFPCSMCDAYKGMNAFRRQDKLLAHMKSVHGHINNFKYFDYVAISRDFPSCSRKPLVCHHKGCEYSRGSDFKDQGFREQYGNRAFNEVAELTKHMKLEHCWSPHPCQASSCNRVRQNGYFTPNGLKRHYEKDHPTIPTPTLTAPDPATETVRNGPAVQKLHVAIVMNRWCLPS</sequence>
<comment type="caution">
    <text evidence="1">The sequence shown here is derived from an EMBL/GenBank/DDBJ whole genome shotgun (WGS) entry which is preliminary data.</text>
</comment>
<organism evidence="1 2">
    <name type="scientific">Xylaria curta</name>
    <dbReference type="NCBI Taxonomy" id="42375"/>
    <lineage>
        <taxon>Eukaryota</taxon>
        <taxon>Fungi</taxon>
        <taxon>Dikarya</taxon>
        <taxon>Ascomycota</taxon>
        <taxon>Pezizomycotina</taxon>
        <taxon>Sordariomycetes</taxon>
        <taxon>Xylariomycetidae</taxon>
        <taxon>Xylariales</taxon>
        <taxon>Xylariaceae</taxon>
        <taxon>Xylaria</taxon>
    </lineage>
</organism>
<dbReference type="Proteomes" id="UP001143856">
    <property type="component" value="Unassembled WGS sequence"/>
</dbReference>
<reference evidence="1" key="1">
    <citation type="submission" date="2022-10" db="EMBL/GenBank/DDBJ databases">
        <title>Genome Sequence of Xylaria curta.</title>
        <authorList>
            <person name="Buettner E."/>
        </authorList>
    </citation>
    <scope>NUCLEOTIDE SEQUENCE</scope>
    <source>
        <strain evidence="1">Babe10</strain>
    </source>
</reference>
<dbReference type="EMBL" id="JAPDGR010002266">
    <property type="protein sequence ID" value="KAJ2976740.1"/>
    <property type="molecule type" value="Genomic_DNA"/>
</dbReference>
<gene>
    <name evidence="1" type="ORF">NUW58_g8011</name>
</gene>
<name>A0ACC1NBR3_9PEZI</name>
<evidence type="ECO:0000313" key="2">
    <source>
        <dbReference type="Proteomes" id="UP001143856"/>
    </source>
</evidence>
<keyword evidence="2" id="KW-1185">Reference proteome</keyword>
<proteinExistence type="predicted"/>
<evidence type="ECO:0000313" key="1">
    <source>
        <dbReference type="EMBL" id="KAJ2976740.1"/>
    </source>
</evidence>
<protein>
    <submittedName>
        <fullName evidence="1">Uncharacterized protein</fullName>
    </submittedName>
</protein>